<keyword evidence="1" id="KW-0732">Signal</keyword>
<dbReference type="Gene3D" id="2.50.20.20">
    <property type="match status" value="1"/>
</dbReference>
<organism evidence="2 3">
    <name type="scientific">Microbispora corallina</name>
    <dbReference type="NCBI Taxonomy" id="83302"/>
    <lineage>
        <taxon>Bacteria</taxon>
        <taxon>Bacillati</taxon>
        <taxon>Actinomycetota</taxon>
        <taxon>Actinomycetes</taxon>
        <taxon>Streptosporangiales</taxon>
        <taxon>Streptosporangiaceae</taxon>
        <taxon>Microbispora</taxon>
    </lineage>
</organism>
<evidence type="ECO:0000313" key="2">
    <source>
        <dbReference type="EMBL" id="GIH38651.1"/>
    </source>
</evidence>
<name>A0ABQ4FV04_9ACTN</name>
<accession>A0ABQ4FV04</accession>
<dbReference type="RefSeq" id="WP_204056276.1">
    <property type="nucleotide sequence ID" value="NZ_BAAAGP010000002.1"/>
</dbReference>
<gene>
    <name evidence="2" type="ORF">Mco01_16510</name>
</gene>
<comment type="caution">
    <text evidence="2">The sequence shown here is derived from an EMBL/GenBank/DDBJ whole genome shotgun (WGS) entry which is preliminary data.</text>
</comment>
<reference evidence="2 3" key="1">
    <citation type="submission" date="2021-01" db="EMBL/GenBank/DDBJ databases">
        <title>Whole genome shotgun sequence of Microbispora corallina NBRC 16416.</title>
        <authorList>
            <person name="Komaki H."/>
            <person name="Tamura T."/>
        </authorList>
    </citation>
    <scope>NUCLEOTIDE SEQUENCE [LARGE SCALE GENOMIC DNA]</scope>
    <source>
        <strain evidence="2 3">NBRC 16416</strain>
    </source>
</reference>
<proteinExistence type="predicted"/>
<protein>
    <submittedName>
        <fullName evidence="2">Uncharacterized protein</fullName>
    </submittedName>
</protein>
<dbReference type="EMBL" id="BOOC01000005">
    <property type="protein sequence ID" value="GIH38651.1"/>
    <property type="molecule type" value="Genomic_DNA"/>
</dbReference>
<feature type="signal peptide" evidence="1">
    <location>
        <begin position="1"/>
        <end position="22"/>
    </location>
</feature>
<evidence type="ECO:0000313" key="3">
    <source>
        <dbReference type="Proteomes" id="UP000603904"/>
    </source>
</evidence>
<dbReference type="Proteomes" id="UP000603904">
    <property type="component" value="Unassembled WGS sequence"/>
</dbReference>
<keyword evidence="3" id="KW-1185">Reference proteome</keyword>
<sequence length="299" mass="31478">MRRTIAALVCAAAAALATPALTAPAHAQAAKPVIRKQFVAGRGVHIATSGTIGSRQGIAVKYHDEGDVQFGTSGIAATDTTSTMDWGGLFGDDDVLQGLDGPTRTITVKGTSYQQGGIFSDLLPPGKTWLALTGGDPAASLSAGFQLVDVFRPGLLKALLATTAAKGAGGTEDRVRTTAYRGTITLGGYYTAYYGDTPQTRRLLSTMSAEERRSPLYWRVWIGSDGLVRHVSTAIRASLGTEKNAVKGTGDELVLRSSTRLTHWGGKVRITPPPADQVAQLKDLISPIPDIPDYINLGD</sequence>
<feature type="chain" id="PRO_5047007722" evidence="1">
    <location>
        <begin position="23"/>
        <end position="299"/>
    </location>
</feature>
<evidence type="ECO:0000256" key="1">
    <source>
        <dbReference type="SAM" id="SignalP"/>
    </source>
</evidence>